<name>A0A915L473_ROMCU</name>
<evidence type="ECO:0000313" key="1">
    <source>
        <dbReference type="Proteomes" id="UP000887565"/>
    </source>
</evidence>
<dbReference type="AlphaFoldDB" id="A0A915L473"/>
<protein>
    <submittedName>
        <fullName evidence="2">Phosphoglycerate mutase</fullName>
    </submittedName>
</protein>
<dbReference type="GO" id="GO:0016791">
    <property type="term" value="F:phosphatase activity"/>
    <property type="evidence" value="ECO:0007669"/>
    <property type="project" value="UniProtKB-ARBA"/>
</dbReference>
<dbReference type="WBParaSite" id="nRc.2.0.1.t45885-RA">
    <property type="protein sequence ID" value="nRc.2.0.1.t45885-RA"/>
    <property type="gene ID" value="nRc.2.0.1.g45885"/>
</dbReference>
<proteinExistence type="predicted"/>
<keyword evidence="1" id="KW-1185">Reference proteome</keyword>
<sequence length="118" mass="13521">MPCYTSSDSVDRRYPYAVSTDAGRHYPTKYDNVDTILMVSHAPTIVTFIRILTRKSISEDTLENASNRLAYLSAVLLEQHPITGQWWLPQPQPTPNFEIRAKTSFNQVWLNKTGYDAQ</sequence>
<evidence type="ECO:0000313" key="2">
    <source>
        <dbReference type="WBParaSite" id="nRc.2.0.1.t45885-RA"/>
    </source>
</evidence>
<dbReference type="Proteomes" id="UP000887565">
    <property type="component" value="Unplaced"/>
</dbReference>
<dbReference type="Gene3D" id="3.40.50.1240">
    <property type="entry name" value="Phosphoglycerate mutase-like"/>
    <property type="match status" value="1"/>
</dbReference>
<accession>A0A915L473</accession>
<dbReference type="InterPro" id="IPR029033">
    <property type="entry name" value="His_PPase_superfam"/>
</dbReference>
<organism evidence="1 2">
    <name type="scientific">Romanomermis culicivorax</name>
    <name type="common">Nematode worm</name>
    <dbReference type="NCBI Taxonomy" id="13658"/>
    <lineage>
        <taxon>Eukaryota</taxon>
        <taxon>Metazoa</taxon>
        <taxon>Ecdysozoa</taxon>
        <taxon>Nematoda</taxon>
        <taxon>Enoplea</taxon>
        <taxon>Dorylaimia</taxon>
        <taxon>Mermithida</taxon>
        <taxon>Mermithoidea</taxon>
        <taxon>Mermithidae</taxon>
        <taxon>Romanomermis</taxon>
    </lineage>
</organism>
<reference evidence="2" key="1">
    <citation type="submission" date="2022-11" db="UniProtKB">
        <authorList>
            <consortium name="WormBaseParasite"/>
        </authorList>
    </citation>
    <scope>IDENTIFICATION</scope>
</reference>